<gene>
    <name evidence="2" type="ORF">SAMN05421642_1215</name>
</gene>
<accession>A0A239MS69</accession>
<dbReference type="OrthoDB" id="3763081at2"/>
<dbReference type="Proteomes" id="UP000198327">
    <property type="component" value="Unassembled WGS sequence"/>
</dbReference>
<reference evidence="3" key="1">
    <citation type="submission" date="2017-06" db="EMBL/GenBank/DDBJ databases">
        <authorList>
            <person name="Varghese N."/>
            <person name="Submissions S."/>
        </authorList>
    </citation>
    <scope>NUCLEOTIDE SEQUENCE [LARGE SCALE GENOMIC DNA]</scope>
    <source>
        <strain evidence="3">JCM 23211</strain>
    </source>
</reference>
<dbReference type="Pfam" id="PF13460">
    <property type="entry name" value="NAD_binding_10"/>
    <property type="match status" value="1"/>
</dbReference>
<keyword evidence="3" id="KW-1185">Reference proteome</keyword>
<dbReference type="InterPro" id="IPR036291">
    <property type="entry name" value="NAD(P)-bd_dom_sf"/>
</dbReference>
<dbReference type="PANTHER" id="PTHR43355">
    <property type="entry name" value="FLAVIN REDUCTASE (NADPH)"/>
    <property type="match status" value="1"/>
</dbReference>
<sequence>MSNHTNRIVVLGAGGRTGRLIVDTSLRAGHDTLAVVRSPERADLPPHDRLEVGTGDALDVASLERLLRAGDVVVSAIGPSGRKSNGLYTNAAHAVVGATARTGAHRLVAITSSGVRSDDPGHPWWYRRFLVPFMRNTYHDMARMESVVGDSPLDWTFVRPGRLLDEPATGDYRVENEANPAGGIGVPRQDVADFVIACAEDDTWSRKYPTITR</sequence>
<organism evidence="2 3">
    <name type="scientific">Rhodococcoides kyotonense</name>
    <dbReference type="NCBI Taxonomy" id="398843"/>
    <lineage>
        <taxon>Bacteria</taxon>
        <taxon>Bacillati</taxon>
        <taxon>Actinomycetota</taxon>
        <taxon>Actinomycetes</taxon>
        <taxon>Mycobacteriales</taxon>
        <taxon>Nocardiaceae</taxon>
        <taxon>Rhodococcoides</taxon>
    </lineage>
</organism>
<evidence type="ECO:0000313" key="2">
    <source>
        <dbReference type="EMBL" id="SNT44944.1"/>
    </source>
</evidence>
<dbReference type="EMBL" id="FZOW01000021">
    <property type="protein sequence ID" value="SNT44944.1"/>
    <property type="molecule type" value="Genomic_DNA"/>
</dbReference>
<dbReference type="GO" id="GO:0042602">
    <property type="term" value="F:riboflavin reductase (NADPH) activity"/>
    <property type="evidence" value="ECO:0007669"/>
    <property type="project" value="TreeGrafter"/>
</dbReference>
<evidence type="ECO:0000313" key="3">
    <source>
        <dbReference type="Proteomes" id="UP000198327"/>
    </source>
</evidence>
<evidence type="ECO:0000259" key="1">
    <source>
        <dbReference type="Pfam" id="PF13460"/>
    </source>
</evidence>
<dbReference type="AlphaFoldDB" id="A0A239MS69"/>
<dbReference type="InterPro" id="IPR051606">
    <property type="entry name" value="Polyketide_Oxido-like"/>
</dbReference>
<name>A0A239MS69_9NOCA</name>
<feature type="domain" description="NAD(P)-binding" evidence="1">
    <location>
        <begin position="12"/>
        <end position="201"/>
    </location>
</feature>
<proteinExistence type="predicted"/>
<dbReference type="GO" id="GO:0004074">
    <property type="term" value="F:biliverdin reductase [NAD(P)H] activity"/>
    <property type="evidence" value="ECO:0007669"/>
    <property type="project" value="TreeGrafter"/>
</dbReference>
<dbReference type="PANTHER" id="PTHR43355:SF2">
    <property type="entry name" value="FLAVIN REDUCTASE (NADPH)"/>
    <property type="match status" value="1"/>
</dbReference>
<dbReference type="Gene3D" id="3.40.50.720">
    <property type="entry name" value="NAD(P)-binding Rossmann-like Domain"/>
    <property type="match status" value="1"/>
</dbReference>
<protein>
    <submittedName>
        <fullName evidence="2">Putative NADH-flavin reductase</fullName>
    </submittedName>
</protein>
<dbReference type="SUPFAM" id="SSF51735">
    <property type="entry name" value="NAD(P)-binding Rossmann-fold domains"/>
    <property type="match status" value="1"/>
</dbReference>
<dbReference type="RefSeq" id="WP_089251499.1">
    <property type="nucleotide sequence ID" value="NZ_FZOW01000021.1"/>
</dbReference>
<dbReference type="InterPro" id="IPR016040">
    <property type="entry name" value="NAD(P)-bd_dom"/>
</dbReference>